<dbReference type="Proteomes" id="UP000187181">
    <property type="component" value="Unassembled WGS sequence"/>
</dbReference>
<dbReference type="Pfam" id="PF10825">
    <property type="entry name" value="DUF2752"/>
    <property type="match status" value="1"/>
</dbReference>
<dbReference type="AlphaFoldDB" id="A0A1R3XHF5"/>
<keyword evidence="1" id="KW-0472">Membrane</keyword>
<accession>A0A1R3XHF5</accession>
<dbReference type="STRING" id="1317125.SAMN05444128_2406"/>
<evidence type="ECO:0000256" key="1">
    <source>
        <dbReference type="SAM" id="Phobius"/>
    </source>
</evidence>
<name>A0A1R3XHF5_9BACT</name>
<dbReference type="EMBL" id="FTPP01000002">
    <property type="protein sequence ID" value="SIT90890.1"/>
    <property type="molecule type" value="Genomic_DNA"/>
</dbReference>
<keyword evidence="3" id="KW-1185">Reference proteome</keyword>
<keyword evidence="1" id="KW-1133">Transmembrane helix</keyword>
<sequence length="109" mass="11970">MRTTNRNSALYTVRYVLPEAGAWLLALLLLAGLEPAGEHLFSLCPVSWVWQGGCPGCGLGHSIAYLFRGELASSWQAHPLGVPALLLLSWRVVTLLAHARKLYLHHSNL</sequence>
<feature type="transmembrane region" description="Helical" evidence="1">
    <location>
        <begin position="12"/>
        <end position="33"/>
    </location>
</feature>
<keyword evidence="1" id="KW-0812">Transmembrane</keyword>
<protein>
    <recommendedName>
        <fullName evidence="4">DUF2752 domain-containing protein</fullName>
    </recommendedName>
</protein>
<proteinExistence type="predicted"/>
<evidence type="ECO:0008006" key="4">
    <source>
        <dbReference type="Google" id="ProtNLM"/>
    </source>
</evidence>
<gene>
    <name evidence="2" type="ORF">SAMN05444128_2406</name>
</gene>
<dbReference type="RefSeq" id="WP_076669160.1">
    <property type="nucleotide sequence ID" value="NZ_FTPP01000002.1"/>
</dbReference>
<evidence type="ECO:0000313" key="3">
    <source>
        <dbReference type="Proteomes" id="UP000187181"/>
    </source>
</evidence>
<reference evidence="3" key="1">
    <citation type="submission" date="2017-01" db="EMBL/GenBank/DDBJ databases">
        <authorList>
            <person name="Varghese N."/>
            <person name="Submissions S."/>
        </authorList>
    </citation>
    <scope>NUCLEOTIDE SEQUENCE [LARGE SCALE GENOMIC DNA]</scope>
    <source>
        <strain evidence="3">LP100</strain>
    </source>
</reference>
<organism evidence="2 3">
    <name type="scientific">Pontibacter indicus</name>
    <dbReference type="NCBI Taxonomy" id="1317125"/>
    <lineage>
        <taxon>Bacteria</taxon>
        <taxon>Pseudomonadati</taxon>
        <taxon>Bacteroidota</taxon>
        <taxon>Cytophagia</taxon>
        <taxon>Cytophagales</taxon>
        <taxon>Hymenobacteraceae</taxon>
        <taxon>Pontibacter</taxon>
    </lineage>
</organism>
<evidence type="ECO:0000313" key="2">
    <source>
        <dbReference type="EMBL" id="SIT90890.1"/>
    </source>
</evidence>
<dbReference type="InterPro" id="IPR021215">
    <property type="entry name" value="DUF2752"/>
</dbReference>